<dbReference type="GO" id="GO:0000124">
    <property type="term" value="C:SAGA complex"/>
    <property type="evidence" value="ECO:0007669"/>
    <property type="project" value="InterPro"/>
</dbReference>
<dbReference type="EMBL" id="GISG01214819">
    <property type="protein sequence ID" value="MBA4662130.1"/>
    <property type="molecule type" value="Transcribed_RNA"/>
</dbReference>
<protein>
    <recommendedName>
        <fullName evidence="3">SAGA-associated factor 11</fullName>
    </recommendedName>
</protein>
<feature type="compositionally biased region" description="Polar residues" evidence="1">
    <location>
        <begin position="364"/>
        <end position="373"/>
    </location>
</feature>
<organism evidence="2">
    <name type="scientific">Opuntia streptacantha</name>
    <name type="common">Prickly pear cactus</name>
    <name type="synonym">Opuntia cardona</name>
    <dbReference type="NCBI Taxonomy" id="393608"/>
    <lineage>
        <taxon>Eukaryota</taxon>
        <taxon>Viridiplantae</taxon>
        <taxon>Streptophyta</taxon>
        <taxon>Embryophyta</taxon>
        <taxon>Tracheophyta</taxon>
        <taxon>Spermatophyta</taxon>
        <taxon>Magnoliopsida</taxon>
        <taxon>eudicotyledons</taxon>
        <taxon>Gunneridae</taxon>
        <taxon>Pentapetalae</taxon>
        <taxon>Caryophyllales</taxon>
        <taxon>Cactineae</taxon>
        <taxon>Cactaceae</taxon>
        <taxon>Opuntioideae</taxon>
        <taxon>Opuntia</taxon>
    </lineage>
</organism>
<feature type="region of interest" description="Disordered" evidence="1">
    <location>
        <begin position="263"/>
        <end position="315"/>
    </location>
</feature>
<evidence type="ECO:0000256" key="1">
    <source>
        <dbReference type="SAM" id="MobiDB-lite"/>
    </source>
</evidence>
<feature type="compositionally biased region" description="Polar residues" evidence="1">
    <location>
        <begin position="340"/>
        <end position="352"/>
    </location>
</feature>
<evidence type="ECO:0000313" key="2">
    <source>
        <dbReference type="EMBL" id="MBA4662130.1"/>
    </source>
</evidence>
<name>A0A7C9AAN1_OPUST</name>
<accession>A0A7C9AAN1</accession>
<reference evidence="2" key="2">
    <citation type="submission" date="2020-07" db="EMBL/GenBank/DDBJ databases">
        <authorList>
            <person name="Vera ALvarez R."/>
            <person name="Arias-Moreno D.M."/>
            <person name="Jimenez-Jacinto V."/>
            <person name="Jimenez-Bremont J.F."/>
            <person name="Swaminathan K."/>
            <person name="Moose S.P."/>
            <person name="Guerrero-Gonzalez M.L."/>
            <person name="Marino-Ramirez L."/>
            <person name="Landsman D."/>
            <person name="Rodriguez-Kessler M."/>
            <person name="Delgado-Sanchez P."/>
        </authorList>
    </citation>
    <scope>NUCLEOTIDE SEQUENCE</scope>
    <source>
        <tissue evidence="2">Cladode</tissue>
    </source>
</reference>
<reference evidence="2" key="1">
    <citation type="journal article" date="2013" name="J. Plant Res.">
        <title>Effect of fungi and light on seed germination of three Opuntia species from semiarid lands of central Mexico.</title>
        <authorList>
            <person name="Delgado-Sanchez P."/>
            <person name="Jimenez-Bremont J.F."/>
            <person name="Guerrero-Gonzalez Mde L."/>
            <person name="Flores J."/>
        </authorList>
    </citation>
    <scope>NUCLEOTIDE SEQUENCE</scope>
    <source>
        <tissue evidence="2">Cladode</tissue>
    </source>
</reference>
<sequence length="373" mass="40134">MVCSIGSVKMTVMARILASGSFQQAVTAEKAGYQKLVGQYIQKALLDADDPNLIDEEDMHVFDLNPLADHLHLVCCNSCKKPVKASQFVVHAERCSSLGFAEELFPDLDNGAGNRKPPRKGRKKIVTAGNHVTSTGLQKRYAIVDASETAASTSQMDDTAGHTSSCFVVAKDTPVKISGSMGEMIPLTKRPKLVAATTAQSSEDMRPAPDIPAPLAAKTYYSQRNNRLRAAISFMYHQKSTGECPAEEREPQGNLVTWEPLTKVSSDEQSDDCSKKAQKHFSSPSTQSAGQFTQSPAGTLINTGSQPSNSSMDQSLMTDAYTPQVASLGEVTPKYHSKPYSLTGNSDGQLTGSDFVGQPMRRIQQPNGSVPAV</sequence>
<feature type="region of interest" description="Disordered" evidence="1">
    <location>
        <begin position="337"/>
        <end position="373"/>
    </location>
</feature>
<dbReference type="PANTHER" id="PTHR47805">
    <property type="entry name" value="SAGA-ASSOCIATED FACTOR 73"/>
    <property type="match status" value="1"/>
</dbReference>
<dbReference type="PANTHER" id="PTHR47805:SF1">
    <property type="entry name" value="SAGA-ASSOCIATED FACTOR 73"/>
    <property type="match status" value="1"/>
</dbReference>
<feature type="compositionally biased region" description="Polar residues" evidence="1">
    <location>
        <begin position="280"/>
        <end position="315"/>
    </location>
</feature>
<evidence type="ECO:0008006" key="3">
    <source>
        <dbReference type="Google" id="ProtNLM"/>
    </source>
</evidence>
<dbReference type="AlphaFoldDB" id="A0A7C9AAN1"/>
<dbReference type="InterPro" id="IPR037804">
    <property type="entry name" value="SGF73"/>
</dbReference>
<proteinExistence type="predicted"/>